<organism evidence="10 11">
    <name type="scientific">Candidatus Dojkabacteria bacterium</name>
    <dbReference type="NCBI Taxonomy" id="2099670"/>
    <lineage>
        <taxon>Bacteria</taxon>
        <taxon>Candidatus Dojkabacteria</taxon>
    </lineage>
</organism>
<dbReference type="PANTHER" id="PTHR48111:SF22">
    <property type="entry name" value="REGULATOR OF RPOS"/>
    <property type="match status" value="1"/>
</dbReference>
<reference evidence="10" key="1">
    <citation type="submission" date="2020-04" db="EMBL/GenBank/DDBJ databases">
        <authorList>
            <person name="Zhang T."/>
        </authorList>
    </citation>
    <scope>NUCLEOTIDE SEQUENCE</scope>
    <source>
        <strain evidence="10">HKST-UBA16</strain>
    </source>
</reference>
<dbReference type="EMBL" id="JAGQLM010000075">
    <property type="protein sequence ID" value="MCA9375057.1"/>
    <property type="molecule type" value="Genomic_DNA"/>
</dbReference>
<dbReference type="Gene3D" id="6.10.250.690">
    <property type="match status" value="1"/>
</dbReference>
<dbReference type="InterPro" id="IPR039420">
    <property type="entry name" value="WalR-like"/>
</dbReference>
<dbReference type="CDD" id="cd17624">
    <property type="entry name" value="REC_OmpR_PmrA-like"/>
    <property type="match status" value="1"/>
</dbReference>
<feature type="domain" description="OmpR/PhoB-type" evidence="9">
    <location>
        <begin position="125"/>
        <end position="223"/>
    </location>
</feature>
<keyword evidence="1 6" id="KW-0597">Phosphoprotein</keyword>
<dbReference type="Gene3D" id="3.40.50.2300">
    <property type="match status" value="1"/>
</dbReference>
<dbReference type="GO" id="GO:0005829">
    <property type="term" value="C:cytosol"/>
    <property type="evidence" value="ECO:0007669"/>
    <property type="project" value="TreeGrafter"/>
</dbReference>
<evidence type="ECO:0000256" key="6">
    <source>
        <dbReference type="PROSITE-ProRule" id="PRU00169"/>
    </source>
</evidence>
<evidence type="ECO:0000259" key="9">
    <source>
        <dbReference type="PROSITE" id="PS51755"/>
    </source>
</evidence>
<evidence type="ECO:0000256" key="3">
    <source>
        <dbReference type="ARBA" id="ARBA00023015"/>
    </source>
</evidence>
<feature type="domain" description="Response regulatory" evidence="8">
    <location>
        <begin position="2"/>
        <end position="116"/>
    </location>
</feature>
<dbReference type="CDD" id="cd00383">
    <property type="entry name" value="trans_reg_C"/>
    <property type="match status" value="1"/>
</dbReference>
<keyword evidence="5" id="KW-0804">Transcription</keyword>
<protein>
    <submittedName>
        <fullName evidence="10">Response regulator transcription factor</fullName>
    </submittedName>
</protein>
<dbReference type="AlphaFoldDB" id="A0A955HZM5"/>
<keyword evidence="4 7" id="KW-0238">DNA-binding</keyword>
<evidence type="ECO:0000256" key="5">
    <source>
        <dbReference type="ARBA" id="ARBA00023163"/>
    </source>
</evidence>
<evidence type="ECO:0000313" key="10">
    <source>
        <dbReference type="EMBL" id="MCA9375057.1"/>
    </source>
</evidence>
<accession>A0A955HZM5</accession>
<dbReference type="InterPro" id="IPR001867">
    <property type="entry name" value="OmpR/PhoB-type_DNA-bd"/>
</dbReference>
<dbReference type="Gene3D" id="1.10.10.10">
    <property type="entry name" value="Winged helix-like DNA-binding domain superfamily/Winged helix DNA-binding domain"/>
    <property type="match status" value="1"/>
</dbReference>
<dbReference type="Pfam" id="PF00486">
    <property type="entry name" value="Trans_reg_C"/>
    <property type="match status" value="1"/>
</dbReference>
<comment type="caution">
    <text evidence="10">The sequence shown here is derived from an EMBL/GenBank/DDBJ whole genome shotgun (WGS) entry which is preliminary data.</text>
</comment>
<dbReference type="Pfam" id="PF00072">
    <property type="entry name" value="Response_reg"/>
    <property type="match status" value="1"/>
</dbReference>
<dbReference type="InterPro" id="IPR016032">
    <property type="entry name" value="Sig_transdc_resp-reg_C-effctor"/>
</dbReference>
<gene>
    <name evidence="10" type="ORF">KC622_01860</name>
</gene>
<dbReference type="GO" id="GO:0000156">
    <property type="term" value="F:phosphorelay response regulator activity"/>
    <property type="evidence" value="ECO:0007669"/>
    <property type="project" value="TreeGrafter"/>
</dbReference>
<dbReference type="GO" id="GO:0032993">
    <property type="term" value="C:protein-DNA complex"/>
    <property type="evidence" value="ECO:0007669"/>
    <property type="project" value="TreeGrafter"/>
</dbReference>
<evidence type="ECO:0000259" key="8">
    <source>
        <dbReference type="PROSITE" id="PS50110"/>
    </source>
</evidence>
<dbReference type="GO" id="GO:0000976">
    <property type="term" value="F:transcription cis-regulatory region binding"/>
    <property type="evidence" value="ECO:0007669"/>
    <property type="project" value="TreeGrafter"/>
</dbReference>
<evidence type="ECO:0000256" key="1">
    <source>
        <dbReference type="ARBA" id="ARBA00022553"/>
    </source>
</evidence>
<dbReference type="PROSITE" id="PS51755">
    <property type="entry name" value="OMPR_PHOB"/>
    <property type="match status" value="1"/>
</dbReference>
<sequence>MKILVIEDDPVIAGNLKILLADHGYLVDLTDTGSKGIENAVVNDYDAILLDWMLPDMEGNEVCKEIRARDIKSPVIFLTAKNQVEDKVTGLDVGADDYVTKPFVIEELLARIRVQIRRNYKSDLTSEIRVGAIMIDTAKCEIFVNDNLLELPPKLYSLLEFMAVKKDTVVSRQDIIEHLWDENADVMSNVVDVHIKNLRRRLSSGGLKHVIKTVKGRGYMLCSD</sequence>
<dbReference type="PANTHER" id="PTHR48111">
    <property type="entry name" value="REGULATOR OF RPOS"/>
    <property type="match status" value="1"/>
</dbReference>
<dbReference type="Proteomes" id="UP000748332">
    <property type="component" value="Unassembled WGS sequence"/>
</dbReference>
<dbReference type="InterPro" id="IPR001789">
    <property type="entry name" value="Sig_transdc_resp-reg_receiver"/>
</dbReference>
<dbReference type="InterPro" id="IPR011006">
    <property type="entry name" value="CheY-like_superfamily"/>
</dbReference>
<keyword evidence="2" id="KW-0902">Two-component regulatory system</keyword>
<dbReference type="GO" id="GO:0006355">
    <property type="term" value="P:regulation of DNA-templated transcription"/>
    <property type="evidence" value="ECO:0007669"/>
    <property type="project" value="InterPro"/>
</dbReference>
<evidence type="ECO:0000256" key="7">
    <source>
        <dbReference type="PROSITE-ProRule" id="PRU01091"/>
    </source>
</evidence>
<evidence type="ECO:0000256" key="2">
    <source>
        <dbReference type="ARBA" id="ARBA00023012"/>
    </source>
</evidence>
<feature type="modified residue" description="4-aspartylphosphate" evidence="6">
    <location>
        <position position="51"/>
    </location>
</feature>
<dbReference type="InterPro" id="IPR036388">
    <property type="entry name" value="WH-like_DNA-bd_sf"/>
</dbReference>
<proteinExistence type="predicted"/>
<name>A0A955HZM5_9BACT</name>
<feature type="DNA-binding region" description="OmpR/PhoB-type" evidence="7">
    <location>
        <begin position="125"/>
        <end position="223"/>
    </location>
</feature>
<reference evidence="10" key="2">
    <citation type="journal article" date="2021" name="Microbiome">
        <title>Successional dynamics and alternative stable states in a saline activated sludge microbial community over 9 years.</title>
        <authorList>
            <person name="Wang Y."/>
            <person name="Ye J."/>
            <person name="Ju F."/>
            <person name="Liu L."/>
            <person name="Boyd J.A."/>
            <person name="Deng Y."/>
            <person name="Parks D.H."/>
            <person name="Jiang X."/>
            <person name="Yin X."/>
            <person name="Woodcroft B.J."/>
            <person name="Tyson G.W."/>
            <person name="Hugenholtz P."/>
            <person name="Polz M.F."/>
            <person name="Zhang T."/>
        </authorList>
    </citation>
    <scope>NUCLEOTIDE SEQUENCE</scope>
    <source>
        <strain evidence="10">HKST-UBA16</strain>
    </source>
</reference>
<evidence type="ECO:0000313" key="11">
    <source>
        <dbReference type="Proteomes" id="UP000748332"/>
    </source>
</evidence>
<dbReference type="PROSITE" id="PS50110">
    <property type="entry name" value="RESPONSE_REGULATORY"/>
    <property type="match status" value="1"/>
</dbReference>
<keyword evidence="3" id="KW-0805">Transcription regulation</keyword>
<dbReference type="SUPFAM" id="SSF46894">
    <property type="entry name" value="C-terminal effector domain of the bipartite response regulators"/>
    <property type="match status" value="1"/>
</dbReference>
<evidence type="ECO:0000256" key="4">
    <source>
        <dbReference type="ARBA" id="ARBA00023125"/>
    </source>
</evidence>
<dbReference type="SMART" id="SM00862">
    <property type="entry name" value="Trans_reg_C"/>
    <property type="match status" value="1"/>
</dbReference>
<dbReference type="SMART" id="SM00448">
    <property type="entry name" value="REC"/>
    <property type="match status" value="1"/>
</dbReference>
<dbReference type="SUPFAM" id="SSF52172">
    <property type="entry name" value="CheY-like"/>
    <property type="match status" value="1"/>
</dbReference>